<evidence type="ECO:0000313" key="6">
    <source>
        <dbReference type="EMBL" id="PRP90922.1"/>
    </source>
</evidence>
<evidence type="ECO:0000256" key="3">
    <source>
        <dbReference type="PROSITE-ProRule" id="PRU00221"/>
    </source>
</evidence>
<feature type="compositionally biased region" description="Gly residues" evidence="4">
    <location>
        <begin position="1"/>
        <end position="17"/>
    </location>
</feature>
<dbReference type="AlphaFoldDB" id="A0A2S9XDJ0"/>
<feature type="repeat" description="WD" evidence="3">
    <location>
        <begin position="304"/>
        <end position="346"/>
    </location>
</feature>
<feature type="transmembrane region" description="Helical" evidence="5">
    <location>
        <begin position="102"/>
        <end position="124"/>
    </location>
</feature>
<comment type="caution">
    <text evidence="6">The sequence shown here is derived from an EMBL/GenBank/DDBJ whole genome shotgun (WGS) entry which is preliminary data.</text>
</comment>
<feature type="repeat" description="WD" evidence="3">
    <location>
        <begin position="350"/>
        <end position="391"/>
    </location>
</feature>
<protein>
    <submittedName>
        <fullName evidence="6">WD domain, G-beta repeat</fullName>
    </submittedName>
</protein>
<keyword evidence="2" id="KW-0677">Repeat</keyword>
<dbReference type="SUPFAM" id="SSF50978">
    <property type="entry name" value="WD40 repeat-like"/>
    <property type="match status" value="3"/>
</dbReference>
<dbReference type="InterPro" id="IPR015943">
    <property type="entry name" value="WD40/YVTN_repeat-like_dom_sf"/>
</dbReference>
<dbReference type="PROSITE" id="PS50294">
    <property type="entry name" value="WD_REPEATS_REGION"/>
    <property type="match status" value="12"/>
</dbReference>
<dbReference type="InterPro" id="IPR019775">
    <property type="entry name" value="WD40_repeat_CS"/>
</dbReference>
<feature type="repeat" description="WD" evidence="3">
    <location>
        <begin position="439"/>
        <end position="480"/>
    </location>
</feature>
<dbReference type="CDD" id="cd00200">
    <property type="entry name" value="WD40"/>
    <property type="match status" value="2"/>
</dbReference>
<feature type="repeat" description="WD" evidence="3">
    <location>
        <begin position="530"/>
        <end position="571"/>
    </location>
</feature>
<dbReference type="PROSITE" id="PS50082">
    <property type="entry name" value="WD_REPEATS_2"/>
    <property type="match status" value="15"/>
</dbReference>
<keyword evidence="5" id="KW-1133">Transmembrane helix</keyword>
<dbReference type="RefSeq" id="WP_258183064.1">
    <property type="nucleotide sequence ID" value="NZ_PVNK01000263.1"/>
</dbReference>
<dbReference type="PROSITE" id="PS00678">
    <property type="entry name" value="WD_REPEATS_1"/>
    <property type="match status" value="5"/>
</dbReference>
<feature type="region of interest" description="Disordered" evidence="4">
    <location>
        <begin position="1"/>
        <end position="36"/>
    </location>
</feature>
<proteinExistence type="predicted"/>
<evidence type="ECO:0000256" key="4">
    <source>
        <dbReference type="SAM" id="MobiDB-lite"/>
    </source>
</evidence>
<evidence type="ECO:0000256" key="2">
    <source>
        <dbReference type="ARBA" id="ARBA00022737"/>
    </source>
</evidence>
<feature type="repeat" description="WD" evidence="3">
    <location>
        <begin position="259"/>
        <end position="293"/>
    </location>
</feature>
<feature type="region of interest" description="Disordered" evidence="4">
    <location>
        <begin position="127"/>
        <end position="147"/>
    </location>
</feature>
<dbReference type="InterPro" id="IPR020472">
    <property type="entry name" value="WD40_PAC1"/>
</dbReference>
<dbReference type="InterPro" id="IPR036322">
    <property type="entry name" value="WD40_repeat_dom_sf"/>
</dbReference>
<dbReference type="Gene3D" id="2.130.10.10">
    <property type="entry name" value="YVTN repeat-like/Quinoprotein amine dehydrogenase"/>
    <property type="match status" value="5"/>
</dbReference>
<gene>
    <name evidence="6" type="ORF">ENSA5_59970</name>
</gene>
<feature type="repeat" description="WD" evidence="3">
    <location>
        <begin position="622"/>
        <end position="663"/>
    </location>
</feature>
<evidence type="ECO:0000256" key="5">
    <source>
        <dbReference type="SAM" id="Phobius"/>
    </source>
</evidence>
<keyword evidence="1 3" id="KW-0853">WD repeat</keyword>
<evidence type="ECO:0000256" key="1">
    <source>
        <dbReference type="ARBA" id="ARBA00022574"/>
    </source>
</evidence>
<dbReference type="Pfam" id="PF00400">
    <property type="entry name" value="WD40"/>
    <property type="match status" value="15"/>
</dbReference>
<keyword evidence="5" id="KW-0472">Membrane</keyword>
<feature type="repeat" description="WD" evidence="3">
    <location>
        <begin position="844"/>
        <end position="875"/>
    </location>
</feature>
<keyword evidence="7" id="KW-1185">Reference proteome</keyword>
<feature type="repeat" description="WD" evidence="3">
    <location>
        <begin position="577"/>
        <end position="611"/>
    </location>
</feature>
<dbReference type="PANTHER" id="PTHR19848">
    <property type="entry name" value="WD40 REPEAT PROTEIN"/>
    <property type="match status" value="1"/>
</dbReference>
<dbReference type="PANTHER" id="PTHR19848:SF8">
    <property type="entry name" value="F-BOX AND WD REPEAT DOMAIN CONTAINING 7"/>
    <property type="match status" value="1"/>
</dbReference>
<feature type="repeat" description="WD" evidence="3">
    <location>
        <begin position="753"/>
        <end position="784"/>
    </location>
</feature>
<dbReference type="SMART" id="SM00320">
    <property type="entry name" value="WD40"/>
    <property type="match status" value="16"/>
</dbReference>
<dbReference type="Proteomes" id="UP000237968">
    <property type="component" value="Unassembled WGS sequence"/>
</dbReference>
<feature type="repeat" description="WD" evidence="3">
    <location>
        <begin position="394"/>
        <end position="435"/>
    </location>
</feature>
<name>A0A2S9XDJ0_9BACT</name>
<feature type="repeat" description="WD" evidence="3">
    <location>
        <begin position="667"/>
        <end position="698"/>
    </location>
</feature>
<reference evidence="6 7" key="1">
    <citation type="submission" date="2018-03" db="EMBL/GenBank/DDBJ databases">
        <title>Draft Genome Sequences of the Obligatory Marine Myxobacteria Enhygromyxa salina SWB005.</title>
        <authorList>
            <person name="Poehlein A."/>
            <person name="Moghaddam J.A."/>
            <person name="Harms H."/>
            <person name="Alanjari M."/>
            <person name="Koenig G.M."/>
            <person name="Daniel R."/>
            <person name="Schaeberle T.F."/>
        </authorList>
    </citation>
    <scope>NUCLEOTIDE SEQUENCE [LARGE SCALE GENOMIC DNA]</scope>
    <source>
        <strain evidence="6 7">SWB005</strain>
    </source>
</reference>
<feature type="repeat" description="WD" evidence="3">
    <location>
        <begin position="890"/>
        <end position="931"/>
    </location>
</feature>
<dbReference type="InterPro" id="IPR001680">
    <property type="entry name" value="WD40_rpt"/>
</dbReference>
<organism evidence="6 7">
    <name type="scientific">Enhygromyxa salina</name>
    <dbReference type="NCBI Taxonomy" id="215803"/>
    <lineage>
        <taxon>Bacteria</taxon>
        <taxon>Pseudomonadati</taxon>
        <taxon>Myxococcota</taxon>
        <taxon>Polyangia</taxon>
        <taxon>Nannocystales</taxon>
        <taxon>Nannocystaceae</taxon>
        <taxon>Enhygromyxa</taxon>
    </lineage>
</organism>
<feature type="repeat" description="WD" evidence="3">
    <location>
        <begin position="485"/>
        <end position="526"/>
    </location>
</feature>
<dbReference type="PRINTS" id="PR00320">
    <property type="entry name" value="GPROTEINBRPT"/>
</dbReference>
<keyword evidence="5" id="KW-0812">Transmembrane</keyword>
<evidence type="ECO:0000313" key="7">
    <source>
        <dbReference type="Proteomes" id="UP000237968"/>
    </source>
</evidence>
<feature type="repeat" description="WD" evidence="3">
    <location>
        <begin position="709"/>
        <end position="743"/>
    </location>
</feature>
<accession>A0A2S9XDJ0</accession>
<dbReference type="EMBL" id="PVNK01000263">
    <property type="protein sequence ID" value="PRP90922.1"/>
    <property type="molecule type" value="Genomic_DNA"/>
</dbReference>
<sequence length="959" mass="103022">MPSLAGGGLGAMPGADGGSKIPARRERRKPGEPDDEYMRWDELANAWDDSGRSDNMLLGGKTIKEAELWYARSRNRDPKPTTLHREFIEASKNLKRKKAIRIAGFVGAGLGTIALGGLVAKLLIGSGPGEPDKDDDDDDKKKTTIREDEPEVYAVANKAAADAIATAETDPRTAALIAAAALHIVAGTPVVAGSDPDRALRTSLGQTRGRALVDELNAGSGKAVTAVALSPTGDKAIATTGKDAKVWDLAKGSTKPLNLRGHQGPIELAEVSPDGRWLVTTAEDRTIRLWDLRADDPGTDSRILRAHSGKVDALDFSTDGRWMISSSSEDGRPRIWDLHAADPTTPTASLSGHEGTITDVAIAGDGSAAYTCSDDMSVKIWALDNGRVGKRITLNGHEAPVLAVDVSNDGHWLISTSQDMTARMWNLSSAAPWRNPIVLLGHKGPVNKVAITPDSKLAVTASSDNTLRIWELGAKDPSASGVTFKGGHTQGINDLRVDASSSWAVTAGKDAKVIAWNLAKRALVVESVEFPGHTRDAKALGLSADGRWLISGSSDGNAYVWDYRGGQDSSNGNYFAARSHTGPINDIDVSRDGKRFLSVGGDNRAVLWEFEPSGRPYPHDVLVGHEKAINAAALAPGGRYAATAGQGQDVMVWDIVKDKPSETVKKLEGHEGEIMDLAFTSDGARLFSCATDKSVRAWTAEAGWAGTELIGHNSEVVRLAVSPDDRYLISADITGQVMTWNLEKPLGKFEKGYQPHEGEIWALEFSGDGKWMLSGSADRNARLWTYGANGLAQKTVILRGHDDTINSASFSNDGKWVATGSRDGTVRLWDLASEHPEEKPRIYEMSNSNGVEWVHFGPDSERLYTGNGDGTVHIWYPTPSVEGRDDHQVLEGHEKKVSALAMPIDGSFLLTGSYDGTARVWPMSAPEMVRLGCYAAGRSPSEQEWQTWLPSQPYNAICG</sequence>
<feature type="repeat" description="WD" evidence="3">
    <location>
        <begin position="798"/>
        <end position="839"/>
    </location>
</feature>